<dbReference type="OrthoDB" id="1746206at2759"/>
<protein>
    <submittedName>
        <fullName evidence="2">Uncharacterized protein</fullName>
    </submittedName>
</protein>
<evidence type="ECO:0000313" key="2">
    <source>
        <dbReference type="EMBL" id="PON47646.1"/>
    </source>
</evidence>
<reference evidence="3" key="1">
    <citation type="submission" date="2016-06" db="EMBL/GenBank/DDBJ databases">
        <title>Parallel loss of symbiosis genes in relatives of nitrogen-fixing non-legume Parasponia.</title>
        <authorList>
            <person name="Van Velzen R."/>
            <person name="Holmer R."/>
            <person name="Bu F."/>
            <person name="Rutten L."/>
            <person name="Van Zeijl A."/>
            <person name="Liu W."/>
            <person name="Santuari L."/>
            <person name="Cao Q."/>
            <person name="Sharma T."/>
            <person name="Shen D."/>
            <person name="Roswanjaya Y."/>
            <person name="Wardhani T."/>
            <person name="Kalhor M.S."/>
            <person name="Jansen J."/>
            <person name="Van den Hoogen J."/>
            <person name="Gungor B."/>
            <person name="Hartog M."/>
            <person name="Hontelez J."/>
            <person name="Verver J."/>
            <person name="Yang W.-C."/>
            <person name="Schijlen E."/>
            <person name="Repin R."/>
            <person name="Schilthuizen M."/>
            <person name="Schranz E."/>
            <person name="Heidstra R."/>
            <person name="Miyata K."/>
            <person name="Fedorova E."/>
            <person name="Kohlen W."/>
            <person name="Bisseling T."/>
            <person name="Smit S."/>
            <person name="Geurts R."/>
        </authorList>
    </citation>
    <scope>NUCLEOTIDE SEQUENCE [LARGE SCALE GENOMIC DNA]</scope>
    <source>
        <strain evidence="3">cv. WU1-14</strain>
    </source>
</reference>
<evidence type="ECO:0000256" key="1">
    <source>
        <dbReference type="SAM" id="MobiDB-lite"/>
    </source>
</evidence>
<sequence length="211" mass="22811">MLGNLAEIESSTSCSNSRNVLKIIAEDFRQFCASDPRKSNIMSSTDSVLMKLGKSLSLMFFMPGIQSIGVSSVPSWMKFSSETYPMKLQAEAVQNRTSGIPNSLAASIPKVMIPSTIMQVIGGTSDEHLSLSNSSLNGPKQFFLVESHSGGTSWVASRSDGGKPSGMVSNRKSGRPLTESGPLDLIKRLWLNSVLTKFVFAGNINKLRTEN</sequence>
<name>A0A2P5BFV5_PARAD</name>
<dbReference type="Proteomes" id="UP000237105">
    <property type="component" value="Unassembled WGS sequence"/>
</dbReference>
<organism evidence="2 3">
    <name type="scientific">Parasponia andersonii</name>
    <name type="common">Sponia andersonii</name>
    <dbReference type="NCBI Taxonomy" id="3476"/>
    <lineage>
        <taxon>Eukaryota</taxon>
        <taxon>Viridiplantae</taxon>
        <taxon>Streptophyta</taxon>
        <taxon>Embryophyta</taxon>
        <taxon>Tracheophyta</taxon>
        <taxon>Spermatophyta</taxon>
        <taxon>Magnoliopsida</taxon>
        <taxon>eudicotyledons</taxon>
        <taxon>Gunneridae</taxon>
        <taxon>Pentapetalae</taxon>
        <taxon>rosids</taxon>
        <taxon>fabids</taxon>
        <taxon>Rosales</taxon>
        <taxon>Cannabaceae</taxon>
        <taxon>Parasponia</taxon>
    </lineage>
</organism>
<evidence type="ECO:0000313" key="3">
    <source>
        <dbReference type="Proteomes" id="UP000237105"/>
    </source>
</evidence>
<feature type="region of interest" description="Disordered" evidence="1">
    <location>
        <begin position="154"/>
        <end position="177"/>
    </location>
</feature>
<dbReference type="AlphaFoldDB" id="A0A2P5BFV5"/>
<keyword evidence="3" id="KW-1185">Reference proteome</keyword>
<dbReference type="EMBL" id="JXTB01000291">
    <property type="protein sequence ID" value="PON47646.1"/>
    <property type="molecule type" value="Genomic_DNA"/>
</dbReference>
<accession>A0A2P5BFV5</accession>
<comment type="caution">
    <text evidence="2">The sequence shown here is derived from an EMBL/GenBank/DDBJ whole genome shotgun (WGS) entry which is preliminary data.</text>
</comment>
<gene>
    <name evidence="2" type="ORF">PanWU01x14_242670</name>
</gene>
<proteinExistence type="predicted"/>